<proteinExistence type="predicted"/>
<gene>
    <name evidence="2" type="ORF">B30_03010</name>
</gene>
<dbReference type="AlphaFoldDB" id="K2KBE7"/>
<evidence type="ECO:0000313" key="3">
    <source>
        <dbReference type="Proteomes" id="UP000006762"/>
    </source>
</evidence>
<evidence type="ECO:0000313" key="2">
    <source>
        <dbReference type="EMBL" id="EKE74660.1"/>
    </source>
</evidence>
<keyword evidence="3" id="KW-1185">Reference proteome</keyword>
<keyword evidence="1" id="KW-0175">Coiled coil</keyword>
<dbReference type="OrthoDB" id="9791432at2"/>
<evidence type="ECO:0000256" key="1">
    <source>
        <dbReference type="SAM" id="Coils"/>
    </source>
</evidence>
<reference evidence="2 3" key="1">
    <citation type="submission" date="2012-09" db="EMBL/GenBank/DDBJ databases">
        <title>Celeribacter baekdonensis B30 Genome Sequencing.</title>
        <authorList>
            <person name="Wang W."/>
        </authorList>
    </citation>
    <scope>NUCLEOTIDE SEQUENCE [LARGE SCALE GENOMIC DNA]</scope>
    <source>
        <strain evidence="2 3">B30</strain>
    </source>
</reference>
<accession>K2KBE7</accession>
<organism evidence="2 3">
    <name type="scientific">Celeribacter baekdonensis B30</name>
    <dbReference type="NCBI Taxonomy" id="1208323"/>
    <lineage>
        <taxon>Bacteria</taxon>
        <taxon>Pseudomonadati</taxon>
        <taxon>Pseudomonadota</taxon>
        <taxon>Alphaproteobacteria</taxon>
        <taxon>Rhodobacterales</taxon>
        <taxon>Roseobacteraceae</taxon>
        <taxon>Celeribacter</taxon>
    </lineage>
</organism>
<name>K2KBE7_9RHOB</name>
<dbReference type="RefSeq" id="WP_009570527.1">
    <property type="nucleotide sequence ID" value="NZ_AMRK01000001.1"/>
</dbReference>
<feature type="coiled-coil region" evidence="1">
    <location>
        <begin position="91"/>
        <end position="139"/>
    </location>
</feature>
<dbReference type="EMBL" id="AMRK01000001">
    <property type="protein sequence ID" value="EKE74660.1"/>
    <property type="molecule type" value="Genomic_DNA"/>
</dbReference>
<dbReference type="SUPFAM" id="SSF158791">
    <property type="entry name" value="MgtE N-terminal domain-like"/>
    <property type="match status" value="1"/>
</dbReference>
<dbReference type="PATRIC" id="fig|1208323.3.peg.617"/>
<dbReference type="Proteomes" id="UP000006762">
    <property type="component" value="Unassembled WGS sequence"/>
</dbReference>
<dbReference type="eggNOG" id="COG3334">
    <property type="taxonomic scope" value="Bacteria"/>
</dbReference>
<sequence length="209" mass="22092">MKAPKTKAKGKTPKRKIRSGRGALWIIALVFLTSAVVRLASGTGAAIAREVSDLAHDVGTESHGAAAPVACQTDEETQALIAVLLKREKSVKEKELLVAQKMKEIDVAKAEVLESMGVLEQAEARLEATMVRSQSAAEDDLAKLTTVYESMKPKEAAALFEAMSPDFAAGFLGRMRPDAAGAVMAGLKPETAYTISVILAGRNANAPSE</sequence>
<protein>
    <recommendedName>
        <fullName evidence="4">Magnesium transporter MgtE intracellular domain-containing protein</fullName>
    </recommendedName>
</protein>
<dbReference type="STRING" id="1208323.B30_03010"/>
<comment type="caution">
    <text evidence="2">The sequence shown here is derived from an EMBL/GenBank/DDBJ whole genome shotgun (WGS) entry which is preliminary data.</text>
</comment>
<evidence type="ECO:0008006" key="4">
    <source>
        <dbReference type="Google" id="ProtNLM"/>
    </source>
</evidence>